<reference evidence="1" key="1">
    <citation type="journal article" date="2015" name="Nature">
        <title>Complex archaea that bridge the gap between prokaryotes and eukaryotes.</title>
        <authorList>
            <person name="Spang A."/>
            <person name="Saw J.H."/>
            <person name="Jorgensen S.L."/>
            <person name="Zaremba-Niedzwiedzka K."/>
            <person name="Martijn J."/>
            <person name="Lind A.E."/>
            <person name="van Eijk R."/>
            <person name="Schleper C."/>
            <person name="Guy L."/>
            <person name="Ettema T.J."/>
        </authorList>
    </citation>
    <scope>NUCLEOTIDE SEQUENCE</scope>
</reference>
<evidence type="ECO:0000313" key="1">
    <source>
        <dbReference type="EMBL" id="KKN29811.1"/>
    </source>
</evidence>
<organism evidence="1">
    <name type="scientific">marine sediment metagenome</name>
    <dbReference type="NCBI Taxonomy" id="412755"/>
    <lineage>
        <taxon>unclassified sequences</taxon>
        <taxon>metagenomes</taxon>
        <taxon>ecological metagenomes</taxon>
    </lineage>
</organism>
<accession>A0A0F9RY19</accession>
<dbReference type="EMBL" id="LAZR01002456">
    <property type="protein sequence ID" value="KKN29811.1"/>
    <property type="molecule type" value="Genomic_DNA"/>
</dbReference>
<name>A0A0F9RY19_9ZZZZ</name>
<comment type="caution">
    <text evidence="1">The sequence shown here is derived from an EMBL/GenBank/DDBJ whole genome shotgun (WGS) entry which is preliminary data.</text>
</comment>
<protein>
    <submittedName>
        <fullName evidence="1">Uncharacterized protein</fullName>
    </submittedName>
</protein>
<proteinExistence type="predicted"/>
<dbReference type="AlphaFoldDB" id="A0A0F9RY19"/>
<dbReference type="Pfam" id="PF16510">
    <property type="entry name" value="P22_portal"/>
    <property type="match status" value="1"/>
</dbReference>
<gene>
    <name evidence="1" type="ORF">LCGC14_0840380</name>
</gene>
<dbReference type="InterPro" id="IPR032427">
    <property type="entry name" value="P22_portal"/>
</dbReference>
<sequence length="399" mass="44686">MLENRPYPIETYPHDMLPFTPYAPLNAHKNVIGTSSRLSQGRPLQREYNTIRTQILENTESLGNGLWMAPREAKIDFKRVDDGVAVIVEYEGRFKPNREPGVSVSGGLFAHLQIIQDDINEVFAFHSASKGKQPKGGPRSGVGLALLQEKDVTQNAPIIREFEKKDERAVYQMLSLAFANYGDRLLPIIGDDNSWTMFRINTKDMNGKINVVAQSGSSLPFSKAVQIDTTFQLLQMGLINVQDPESKRKVLSVMDVGGLEDILKDEAKDINYAKKEFLIAEQAYVQGGGPEKIQQVIGQLAGKEALEAATEAVKQIAFVPQVQLFDRHDIHVIEHRKHLVDNHFKYVETGDIGLFALDILMQEHFAQHGEILQEQQVRQAILAGEIKQSDLEASKDAEE</sequence>